<feature type="compositionally biased region" description="Basic and acidic residues" evidence="1">
    <location>
        <begin position="48"/>
        <end position="79"/>
    </location>
</feature>
<evidence type="ECO:0000313" key="3">
    <source>
        <dbReference type="Proteomes" id="UP001232148"/>
    </source>
</evidence>
<protein>
    <submittedName>
        <fullName evidence="2">Uncharacterized protein</fullName>
    </submittedName>
</protein>
<dbReference type="AlphaFoldDB" id="A0AAD9M5Q5"/>
<name>A0AAD9M5Q5_9PEZI</name>
<sequence>MGDGVGGQVPTGQDREGKSELGMNGNGGSSGRKGKVKKKGNGNGNTMERVDDRRESARCRPQPEEGRRCGGGERQRRQEQQGMVAGRGETPRRRSEGTSRETRTGERTMKANGGRGFVTRNHRCWSGIAKCVKPPTWARPKRKDDEVDNGMTG</sequence>
<feature type="region of interest" description="Disordered" evidence="1">
    <location>
        <begin position="1"/>
        <end position="119"/>
    </location>
</feature>
<reference evidence="2" key="1">
    <citation type="submission" date="2021-06" db="EMBL/GenBank/DDBJ databases">
        <title>Comparative genomics, transcriptomics and evolutionary studies reveal genomic signatures of adaptation to plant cell wall in hemibiotrophic fungi.</title>
        <authorList>
            <consortium name="DOE Joint Genome Institute"/>
            <person name="Baroncelli R."/>
            <person name="Diaz J.F."/>
            <person name="Benocci T."/>
            <person name="Peng M."/>
            <person name="Battaglia E."/>
            <person name="Haridas S."/>
            <person name="Andreopoulos W."/>
            <person name="Labutti K."/>
            <person name="Pangilinan J."/>
            <person name="Floch G.L."/>
            <person name="Makela M.R."/>
            <person name="Henrissat B."/>
            <person name="Grigoriev I.V."/>
            <person name="Crouch J.A."/>
            <person name="De Vries R.P."/>
            <person name="Sukno S.A."/>
            <person name="Thon M.R."/>
        </authorList>
    </citation>
    <scope>NUCLEOTIDE SEQUENCE</scope>
    <source>
        <strain evidence="2">MAFF235873</strain>
    </source>
</reference>
<evidence type="ECO:0000256" key="1">
    <source>
        <dbReference type="SAM" id="MobiDB-lite"/>
    </source>
</evidence>
<dbReference type="EMBL" id="MU842815">
    <property type="protein sequence ID" value="KAK2034289.1"/>
    <property type="molecule type" value="Genomic_DNA"/>
</dbReference>
<accession>A0AAD9M5Q5</accession>
<organism evidence="2 3">
    <name type="scientific">Colletotrichum zoysiae</name>
    <dbReference type="NCBI Taxonomy" id="1216348"/>
    <lineage>
        <taxon>Eukaryota</taxon>
        <taxon>Fungi</taxon>
        <taxon>Dikarya</taxon>
        <taxon>Ascomycota</taxon>
        <taxon>Pezizomycotina</taxon>
        <taxon>Sordariomycetes</taxon>
        <taxon>Hypocreomycetidae</taxon>
        <taxon>Glomerellales</taxon>
        <taxon>Glomerellaceae</taxon>
        <taxon>Colletotrichum</taxon>
        <taxon>Colletotrichum graminicola species complex</taxon>
    </lineage>
</organism>
<feature type="compositionally biased region" description="Basic and acidic residues" evidence="1">
    <location>
        <begin position="89"/>
        <end position="109"/>
    </location>
</feature>
<dbReference type="Proteomes" id="UP001232148">
    <property type="component" value="Unassembled WGS sequence"/>
</dbReference>
<proteinExistence type="predicted"/>
<keyword evidence="3" id="KW-1185">Reference proteome</keyword>
<comment type="caution">
    <text evidence="2">The sequence shown here is derived from an EMBL/GenBank/DDBJ whole genome shotgun (WGS) entry which is preliminary data.</text>
</comment>
<evidence type="ECO:0000313" key="2">
    <source>
        <dbReference type="EMBL" id="KAK2034289.1"/>
    </source>
</evidence>
<gene>
    <name evidence="2" type="ORF">LX32DRAFT_418572</name>
</gene>